<dbReference type="EMBL" id="NRRL01000009">
    <property type="protein sequence ID" value="MBK1667635.1"/>
    <property type="molecule type" value="Genomic_DNA"/>
</dbReference>
<evidence type="ECO:0000256" key="2">
    <source>
        <dbReference type="SAM" id="SignalP"/>
    </source>
</evidence>
<protein>
    <recommendedName>
        <fullName evidence="5">Sel1 repeat family protein</fullName>
    </recommendedName>
</protein>
<evidence type="ECO:0000256" key="1">
    <source>
        <dbReference type="SAM" id="MobiDB-lite"/>
    </source>
</evidence>
<dbReference type="Proteomes" id="UP001296873">
    <property type="component" value="Unassembled WGS sequence"/>
</dbReference>
<feature type="chain" id="PRO_5047052364" description="Sel1 repeat family protein" evidence="2">
    <location>
        <begin position="28"/>
        <end position="535"/>
    </location>
</feature>
<dbReference type="InterPro" id="IPR011990">
    <property type="entry name" value="TPR-like_helical_dom_sf"/>
</dbReference>
<dbReference type="Gene3D" id="1.25.40.10">
    <property type="entry name" value="Tetratricopeptide repeat domain"/>
    <property type="match status" value="2"/>
</dbReference>
<feature type="compositionally biased region" description="Basic and acidic residues" evidence="1">
    <location>
        <begin position="432"/>
        <end position="444"/>
    </location>
</feature>
<evidence type="ECO:0000313" key="3">
    <source>
        <dbReference type="EMBL" id="MBK1667635.1"/>
    </source>
</evidence>
<name>A0ABS1DB93_9PROT</name>
<accession>A0ABS1DB93</accession>
<keyword evidence="4" id="KW-1185">Reference proteome</keyword>
<proteinExistence type="predicted"/>
<gene>
    <name evidence="3" type="ORF">CKO28_06255</name>
</gene>
<keyword evidence="2" id="KW-0732">Signal</keyword>
<reference evidence="3 4" key="1">
    <citation type="journal article" date="2020" name="Microorganisms">
        <title>Osmotic Adaptation and Compatible Solute Biosynthesis of Phototrophic Bacteria as Revealed from Genome Analyses.</title>
        <authorList>
            <person name="Imhoff J.F."/>
            <person name="Rahn T."/>
            <person name="Kunzel S."/>
            <person name="Keller A."/>
            <person name="Neulinger S.C."/>
        </authorList>
    </citation>
    <scope>NUCLEOTIDE SEQUENCE [LARGE SCALE GENOMIC DNA]</scope>
    <source>
        <strain evidence="3 4">DSM 9895</strain>
    </source>
</reference>
<dbReference type="RefSeq" id="WP_200339795.1">
    <property type="nucleotide sequence ID" value="NZ_NRRL01000009.1"/>
</dbReference>
<comment type="caution">
    <text evidence="3">The sequence shown here is derived from an EMBL/GenBank/DDBJ whole genome shotgun (WGS) entry which is preliminary data.</text>
</comment>
<feature type="signal peptide" evidence="2">
    <location>
        <begin position="1"/>
        <end position="27"/>
    </location>
</feature>
<evidence type="ECO:0000313" key="4">
    <source>
        <dbReference type="Proteomes" id="UP001296873"/>
    </source>
</evidence>
<organism evidence="3 4">
    <name type="scientific">Rhodovibrio sodomensis</name>
    <dbReference type="NCBI Taxonomy" id="1088"/>
    <lineage>
        <taxon>Bacteria</taxon>
        <taxon>Pseudomonadati</taxon>
        <taxon>Pseudomonadota</taxon>
        <taxon>Alphaproteobacteria</taxon>
        <taxon>Rhodospirillales</taxon>
        <taxon>Rhodovibrionaceae</taxon>
        <taxon>Rhodovibrio</taxon>
    </lineage>
</organism>
<feature type="region of interest" description="Disordered" evidence="1">
    <location>
        <begin position="432"/>
        <end position="455"/>
    </location>
</feature>
<sequence>MAQTIARLGAAALVLAWTVAGVQQANAQPTTPASTNRQASEVIASAQEGFVRFALAFVRSAVPLTYDAIRTDTVSEDLVITDVTLTPELPYARSGACTITAARVSSLGGELGAATRGSLRISDVQVPLACLPEQAAGQLRTLGYDTVTVDTVDADVNYSFPTSSARIDMTTQLANAGRLSFTADLAYLWLQGGDDGPLDDPQPKAKLSRASMSFTDQGLVERLQPMIQRNTQGPDDIELKVRQGVMAGLSDGGQRDPGPDVARFAKQLSRATADLFRGGDRVTVRIQPEQPIWLTEELFETPQSTFAALQSTAGSAAVTDTRPVSPKTLKAVLGGESPSNPAVQKRVGRALVTGVGAPRDLATGRQLLGPMARNGDGEAAAVLAEALAQEDMNLPAYRYALRAQRGGRTDGMAIADTLERRLSAGDILKAQEQVRDDAPDDGRESAASLADPSTRDLLSRARRAADGRGVARSYKTAHYWASLASASGSRAARQLMQRLDARLESQAWRDARRNAEGRAMTTWMQDGLAERMTGQ</sequence>
<evidence type="ECO:0008006" key="5">
    <source>
        <dbReference type="Google" id="ProtNLM"/>
    </source>
</evidence>